<sequence>MQTVMRALSMDTWPNVERTEAMQRMFAGKREHSQIPQKH</sequence>
<dbReference type="Proteomes" id="UP000494170">
    <property type="component" value="Unassembled WGS sequence"/>
</dbReference>
<evidence type="ECO:0000313" key="2">
    <source>
        <dbReference type="Proteomes" id="UP000494170"/>
    </source>
</evidence>
<reference evidence="1 2" key="1">
    <citation type="submission" date="2019-09" db="EMBL/GenBank/DDBJ databases">
        <authorList>
            <person name="Depoorter E."/>
        </authorList>
    </citation>
    <scope>NUCLEOTIDE SEQUENCE [LARGE SCALE GENOMIC DNA]</scope>
    <source>
        <strain evidence="1">LMG 6863</strain>
    </source>
</reference>
<proteinExistence type="predicted"/>
<name>A0A6P2HCX0_BURL3</name>
<accession>A0A6P2HCX0</accession>
<protein>
    <submittedName>
        <fullName evidence="1">Uncharacterized protein</fullName>
    </submittedName>
</protein>
<gene>
    <name evidence="1" type="ORF">BLA6863_00558</name>
</gene>
<organism evidence="1 2">
    <name type="scientific">Burkholderia lata (strain ATCC 17760 / DSM 23089 / LMG 22485 / NCIMB 9086 / R18194 / 383)</name>
    <dbReference type="NCBI Taxonomy" id="482957"/>
    <lineage>
        <taxon>Bacteria</taxon>
        <taxon>Pseudomonadati</taxon>
        <taxon>Pseudomonadota</taxon>
        <taxon>Betaproteobacteria</taxon>
        <taxon>Burkholderiales</taxon>
        <taxon>Burkholderiaceae</taxon>
        <taxon>Burkholderia</taxon>
        <taxon>Burkholderia cepacia complex</taxon>
    </lineage>
</organism>
<dbReference type="AlphaFoldDB" id="A0A6P2HCX0"/>
<dbReference type="EMBL" id="CABVPY010000002">
    <property type="protein sequence ID" value="VWB15325.1"/>
    <property type="molecule type" value="Genomic_DNA"/>
</dbReference>
<evidence type="ECO:0000313" key="1">
    <source>
        <dbReference type="EMBL" id="VWB15325.1"/>
    </source>
</evidence>